<organism evidence="1 2">
    <name type="scientific">Winogradskyella poriferorum</name>
    <dbReference type="NCBI Taxonomy" id="307627"/>
    <lineage>
        <taxon>Bacteria</taxon>
        <taxon>Pseudomonadati</taxon>
        <taxon>Bacteroidota</taxon>
        <taxon>Flavobacteriia</taxon>
        <taxon>Flavobacteriales</taxon>
        <taxon>Flavobacteriaceae</taxon>
        <taxon>Winogradskyella</taxon>
    </lineage>
</organism>
<accession>A0ABU7W5J2</accession>
<name>A0ABU7W5J2_9FLAO</name>
<proteinExistence type="predicted"/>
<comment type="caution">
    <text evidence="1">The sequence shown here is derived from an EMBL/GenBank/DDBJ whole genome shotgun (WGS) entry which is preliminary data.</text>
</comment>
<dbReference type="RefSeq" id="WP_331810005.1">
    <property type="nucleotide sequence ID" value="NZ_JAZHOU010000002.1"/>
</dbReference>
<dbReference type="Proteomes" id="UP001356704">
    <property type="component" value="Unassembled WGS sequence"/>
</dbReference>
<dbReference type="EMBL" id="JAZHOU010000002">
    <property type="protein sequence ID" value="MEF3079241.1"/>
    <property type="molecule type" value="Genomic_DNA"/>
</dbReference>
<sequence length="143" mass="16279">MSYLSAQENDVILFNGTNNAKKASRIDKDVLKRYVYSNIESAYKLSSEKQTSITKNTKRLYLDVNYLETLESEKSNSIEVVVVKILNKEDLSDSIGIEFANNFPNLKCIYISCEVEISLSEIKKNIQTPKHNVKTYLGFNAPN</sequence>
<protein>
    <submittedName>
        <fullName evidence="1">Uncharacterized protein</fullName>
    </submittedName>
</protein>
<gene>
    <name evidence="1" type="ORF">V1468_09510</name>
</gene>
<evidence type="ECO:0000313" key="2">
    <source>
        <dbReference type="Proteomes" id="UP001356704"/>
    </source>
</evidence>
<evidence type="ECO:0000313" key="1">
    <source>
        <dbReference type="EMBL" id="MEF3079241.1"/>
    </source>
</evidence>
<reference evidence="1 2" key="1">
    <citation type="submission" date="2024-02" db="EMBL/GenBank/DDBJ databases">
        <title>Winogradskyella poriferorum JCM 12885.</title>
        <authorList>
            <person name="Zhang D.-F."/>
            <person name="Fu Z.-Y."/>
        </authorList>
    </citation>
    <scope>NUCLEOTIDE SEQUENCE [LARGE SCALE GENOMIC DNA]</scope>
    <source>
        <strain evidence="1 2">JCM 12885</strain>
    </source>
</reference>
<keyword evidence="2" id="KW-1185">Reference proteome</keyword>